<dbReference type="InterPro" id="IPR022385">
    <property type="entry name" value="Rhs_assc_core"/>
</dbReference>
<gene>
    <name evidence="2" type="ORF">ACFOND_10670</name>
</gene>
<dbReference type="Gene3D" id="2.180.10.10">
    <property type="entry name" value="RHS repeat-associated core"/>
    <property type="match status" value="1"/>
</dbReference>
<accession>A0ABV7WTG3</accession>
<organism evidence="2 3">
    <name type="scientific">Reinekea marina</name>
    <dbReference type="NCBI Taxonomy" id="1310421"/>
    <lineage>
        <taxon>Bacteria</taxon>
        <taxon>Pseudomonadati</taxon>
        <taxon>Pseudomonadota</taxon>
        <taxon>Gammaproteobacteria</taxon>
        <taxon>Oceanospirillales</taxon>
        <taxon>Saccharospirillaceae</taxon>
        <taxon>Reinekea</taxon>
    </lineage>
</organism>
<feature type="compositionally biased region" description="Basic and acidic residues" evidence="1">
    <location>
        <begin position="415"/>
        <end position="424"/>
    </location>
</feature>
<dbReference type="NCBIfam" id="TIGR03696">
    <property type="entry name" value="Rhs_assc_core"/>
    <property type="match status" value="1"/>
</dbReference>
<comment type="caution">
    <text evidence="2">The sequence shown here is derived from an EMBL/GenBank/DDBJ whole genome shotgun (WGS) entry which is preliminary data.</text>
</comment>
<dbReference type="EMBL" id="JBHRYN010000012">
    <property type="protein sequence ID" value="MFC3702106.1"/>
    <property type="molecule type" value="Genomic_DNA"/>
</dbReference>
<proteinExistence type="predicted"/>
<reference evidence="3" key="1">
    <citation type="journal article" date="2019" name="Int. J. Syst. Evol. Microbiol.">
        <title>The Global Catalogue of Microorganisms (GCM) 10K type strain sequencing project: providing services to taxonomists for standard genome sequencing and annotation.</title>
        <authorList>
            <consortium name="The Broad Institute Genomics Platform"/>
            <consortium name="The Broad Institute Genome Sequencing Center for Infectious Disease"/>
            <person name="Wu L."/>
            <person name="Ma J."/>
        </authorList>
    </citation>
    <scope>NUCLEOTIDE SEQUENCE [LARGE SCALE GENOMIC DNA]</scope>
    <source>
        <strain evidence="3">CECT 8288</strain>
    </source>
</reference>
<protein>
    <submittedName>
        <fullName evidence="2">RHS repeat-associated core domain-containing protein</fullName>
    </submittedName>
</protein>
<name>A0ABV7WTG3_9GAMM</name>
<feature type="region of interest" description="Disordered" evidence="1">
    <location>
        <begin position="337"/>
        <end position="424"/>
    </location>
</feature>
<sequence>MPNQVAGLYGQLLAQNLYQAGNKETKVSGHLKGLQAKLYFHSDYQNSTLRVSGVDSQNNYGFRYNAYGVVSSQYQSDDDDWDDDDYSASSIHTRTNNLIPYQYTGKYRESISGFNHMDARWYNPKVGRFIQSDQYNHANLMLPKGAQSELMRYIGRSQGDLLKDPAQQMRYGYVSGNALRWVDPLGLCDTGISQDQWVAMQSDADAQSQYVQGWVSSMQGTGAINSVDELSYWAEQTTTAPTPEMAASVTGSVLAEKLVYSDDAWETLVIGAAAGGRRVPVNSHLSANPTTRMTARQNLAKLGEGRGNEIVRQSIAKGAGKASDKAPDFVVSPGGTAFPVPKDATGPTPVVNPGGKTTGSAFTGGKGGANGKVDTMRIMNPTPPRGKSPGYPNGNIKYENKSGQGVDPYTGRTLSNKDSHFPID</sequence>
<dbReference type="RefSeq" id="WP_290281581.1">
    <property type="nucleotide sequence ID" value="NZ_JAUFQI010000001.1"/>
</dbReference>
<evidence type="ECO:0000256" key="1">
    <source>
        <dbReference type="SAM" id="MobiDB-lite"/>
    </source>
</evidence>
<evidence type="ECO:0000313" key="2">
    <source>
        <dbReference type="EMBL" id="MFC3702106.1"/>
    </source>
</evidence>
<dbReference type="Proteomes" id="UP001595710">
    <property type="component" value="Unassembled WGS sequence"/>
</dbReference>
<dbReference type="PANTHER" id="PTHR32305">
    <property type="match status" value="1"/>
</dbReference>
<keyword evidence="3" id="KW-1185">Reference proteome</keyword>
<dbReference type="PANTHER" id="PTHR32305:SF15">
    <property type="entry name" value="PROTEIN RHSA-RELATED"/>
    <property type="match status" value="1"/>
</dbReference>
<evidence type="ECO:0000313" key="3">
    <source>
        <dbReference type="Proteomes" id="UP001595710"/>
    </source>
</evidence>
<dbReference type="InterPro" id="IPR050708">
    <property type="entry name" value="T6SS_VgrG/RHS"/>
</dbReference>